<dbReference type="PRINTS" id="PR00404">
    <property type="entry name" value="MADSDOMAIN"/>
</dbReference>
<evidence type="ECO:0000313" key="7">
    <source>
        <dbReference type="EMBL" id="CAL1385675.1"/>
    </source>
</evidence>
<dbReference type="EMBL" id="OZ034817">
    <property type="protein sequence ID" value="CAL1385675.1"/>
    <property type="molecule type" value="Genomic_DNA"/>
</dbReference>
<dbReference type="InterPro" id="IPR002100">
    <property type="entry name" value="TF_MADSbox"/>
</dbReference>
<keyword evidence="4" id="KW-0804">Transcription</keyword>
<dbReference type="AlphaFoldDB" id="A0AAV2EJF8"/>
<name>A0AAV2EJF8_9ROSI</name>
<comment type="subcellular location">
    <subcellularLocation>
        <location evidence="1">Nucleus</location>
    </subcellularLocation>
</comment>
<keyword evidence="8" id="KW-1185">Reference proteome</keyword>
<dbReference type="FunFam" id="3.40.1810.10:FF:000006">
    <property type="entry name" value="Agamous-like MADS-box protein AGL62"/>
    <property type="match status" value="1"/>
</dbReference>
<dbReference type="GO" id="GO:0000981">
    <property type="term" value="F:DNA-binding transcription factor activity, RNA polymerase II-specific"/>
    <property type="evidence" value="ECO:0007669"/>
    <property type="project" value="TreeGrafter"/>
</dbReference>
<keyword evidence="5" id="KW-0539">Nucleus</keyword>
<dbReference type="SMART" id="SM00432">
    <property type="entry name" value="MADS"/>
    <property type="match status" value="1"/>
</dbReference>
<keyword evidence="2" id="KW-0805">Transcription regulation</keyword>
<organism evidence="7 8">
    <name type="scientific">Linum trigynum</name>
    <dbReference type="NCBI Taxonomy" id="586398"/>
    <lineage>
        <taxon>Eukaryota</taxon>
        <taxon>Viridiplantae</taxon>
        <taxon>Streptophyta</taxon>
        <taxon>Embryophyta</taxon>
        <taxon>Tracheophyta</taxon>
        <taxon>Spermatophyta</taxon>
        <taxon>Magnoliopsida</taxon>
        <taxon>eudicotyledons</taxon>
        <taxon>Gunneridae</taxon>
        <taxon>Pentapetalae</taxon>
        <taxon>rosids</taxon>
        <taxon>fabids</taxon>
        <taxon>Malpighiales</taxon>
        <taxon>Linaceae</taxon>
        <taxon>Linum</taxon>
    </lineage>
</organism>
<dbReference type="InterPro" id="IPR036879">
    <property type="entry name" value="TF_MADSbox_sf"/>
</dbReference>
<evidence type="ECO:0000256" key="2">
    <source>
        <dbReference type="ARBA" id="ARBA00023015"/>
    </source>
</evidence>
<dbReference type="GO" id="GO:0005634">
    <property type="term" value="C:nucleus"/>
    <property type="evidence" value="ECO:0007669"/>
    <property type="project" value="UniProtKB-SubCell"/>
</dbReference>
<dbReference type="GO" id="GO:0000978">
    <property type="term" value="F:RNA polymerase II cis-regulatory region sequence-specific DNA binding"/>
    <property type="evidence" value="ECO:0007669"/>
    <property type="project" value="TreeGrafter"/>
</dbReference>
<dbReference type="PROSITE" id="PS50066">
    <property type="entry name" value="MADS_BOX_2"/>
    <property type="match status" value="1"/>
</dbReference>
<evidence type="ECO:0000256" key="5">
    <source>
        <dbReference type="ARBA" id="ARBA00023242"/>
    </source>
</evidence>
<evidence type="ECO:0000259" key="6">
    <source>
        <dbReference type="PROSITE" id="PS50066"/>
    </source>
</evidence>
<dbReference type="PROSITE" id="PS00350">
    <property type="entry name" value="MADS_BOX_1"/>
    <property type="match status" value="1"/>
</dbReference>
<protein>
    <recommendedName>
        <fullName evidence="6">MADS-box domain-containing protein</fullName>
    </recommendedName>
</protein>
<dbReference type="PANTHER" id="PTHR11945:SF776">
    <property type="entry name" value="AGAMOUS-LIKE 50-RELATED"/>
    <property type="match status" value="1"/>
</dbReference>
<dbReference type="PANTHER" id="PTHR11945">
    <property type="entry name" value="MADS BOX PROTEIN"/>
    <property type="match status" value="1"/>
</dbReference>
<keyword evidence="3" id="KW-0238">DNA-binding</keyword>
<dbReference type="Pfam" id="PF00319">
    <property type="entry name" value="SRF-TF"/>
    <property type="match status" value="1"/>
</dbReference>
<dbReference type="SUPFAM" id="SSF55455">
    <property type="entry name" value="SRF-like"/>
    <property type="match status" value="1"/>
</dbReference>
<reference evidence="7 8" key="1">
    <citation type="submission" date="2024-04" db="EMBL/GenBank/DDBJ databases">
        <authorList>
            <person name="Fracassetti M."/>
        </authorList>
    </citation>
    <scope>NUCLEOTIDE SEQUENCE [LARGE SCALE GENOMIC DNA]</scope>
</reference>
<dbReference type="Proteomes" id="UP001497516">
    <property type="component" value="Chromosome 4"/>
</dbReference>
<proteinExistence type="predicted"/>
<evidence type="ECO:0000313" key="8">
    <source>
        <dbReference type="Proteomes" id="UP001497516"/>
    </source>
</evidence>
<sequence length="297" mass="32695">MARKSRGRQKLAMVKIESESNRLVTFSKRRSGIFKKASELATLCGIEVAIIVFSPGQRVFSFGHPSVEHIVNRFYSGRQQINLAPTPATPTTQFIESQRKTRLQELGFELTQVLDYLEMAKKRGVQLDRITRANRNKTLMDTPMEKLDTPQLLQLKASLELLKAQVENQAHIKAQAHAMAQAHYAQAQVQAEHQRQQQQLQQLYMNAATVALPPPSPAAAAQPQLQLAAVESNNNNMNNNAAASASANHLEFYQRLMNGSNMSSGGGGVQIGDGSVTVANGNVAVNGNGAYQEYRRI</sequence>
<dbReference type="GO" id="GO:0046983">
    <property type="term" value="F:protein dimerization activity"/>
    <property type="evidence" value="ECO:0007669"/>
    <property type="project" value="InterPro"/>
</dbReference>
<evidence type="ECO:0000256" key="1">
    <source>
        <dbReference type="ARBA" id="ARBA00004123"/>
    </source>
</evidence>
<dbReference type="Gene3D" id="3.40.1810.10">
    <property type="entry name" value="Transcription factor, MADS-box"/>
    <property type="match status" value="1"/>
</dbReference>
<gene>
    <name evidence="7" type="ORF">LTRI10_LOCUS26792</name>
</gene>
<feature type="domain" description="MADS-box" evidence="6">
    <location>
        <begin position="6"/>
        <end position="66"/>
    </location>
</feature>
<evidence type="ECO:0000256" key="4">
    <source>
        <dbReference type="ARBA" id="ARBA00023163"/>
    </source>
</evidence>
<accession>A0AAV2EJF8</accession>
<evidence type="ECO:0000256" key="3">
    <source>
        <dbReference type="ARBA" id="ARBA00023125"/>
    </source>
</evidence>